<evidence type="ECO:0000313" key="3">
    <source>
        <dbReference type="Proteomes" id="UP001595693"/>
    </source>
</evidence>
<dbReference type="EMBL" id="JBHSAJ010000006">
    <property type="protein sequence ID" value="MFC3933696.1"/>
    <property type="molecule type" value="Genomic_DNA"/>
</dbReference>
<proteinExistence type="predicted"/>
<feature type="transmembrane region" description="Helical" evidence="1">
    <location>
        <begin position="21"/>
        <end position="40"/>
    </location>
</feature>
<sequence>MPTVSASTTPPGSSVPRVWRWLGWITAVVLCLAVFGMYTVPDFMVMLADQMWACF</sequence>
<gene>
    <name evidence="2" type="ORF">ACFOW3_03570</name>
</gene>
<keyword evidence="3" id="KW-1185">Reference proteome</keyword>
<keyword evidence="1" id="KW-0472">Membrane</keyword>
<comment type="caution">
    <text evidence="2">The sequence shown here is derived from an EMBL/GenBank/DDBJ whole genome shotgun (WGS) entry which is preliminary data.</text>
</comment>
<name>A0ABV8D5Y5_9BURK</name>
<organism evidence="2 3">
    <name type="scientific">Acidovorax facilis</name>
    <dbReference type="NCBI Taxonomy" id="12917"/>
    <lineage>
        <taxon>Bacteria</taxon>
        <taxon>Pseudomonadati</taxon>
        <taxon>Pseudomonadota</taxon>
        <taxon>Betaproteobacteria</taxon>
        <taxon>Burkholderiales</taxon>
        <taxon>Comamonadaceae</taxon>
        <taxon>Acidovorax</taxon>
    </lineage>
</organism>
<reference evidence="3" key="1">
    <citation type="journal article" date="2019" name="Int. J. Syst. Evol. Microbiol.">
        <title>The Global Catalogue of Microorganisms (GCM) 10K type strain sequencing project: providing services to taxonomists for standard genome sequencing and annotation.</title>
        <authorList>
            <consortium name="The Broad Institute Genomics Platform"/>
            <consortium name="The Broad Institute Genome Sequencing Center for Infectious Disease"/>
            <person name="Wu L."/>
            <person name="Ma J."/>
        </authorList>
    </citation>
    <scope>NUCLEOTIDE SEQUENCE [LARGE SCALE GENOMIC DNA]</scope>
    <source>
        <strain evidence="3">CCUG 2113</strain>
    </source>
</reference>
<accession>A0ABV8D5Y5</accession>
<dbReference type="Proteomes" id="UP001595693">
    <property type="component" value="Unassembled WGS sequence"/>
</dbReference>
<protein>
    <submittedName>
        <fullName evidence="2">Uncharacterized protein</fullName>
    </submittedName>
</protein>
<evidence type="ECO:0000256" key="1">
    <source>
        <dbReference type="SAM" id="Phobius"/>
    </source>
</evidence>
<evidence type="ECO:0000313" key="2">
    <source>
        <dbReference type="EMBL" id="MFC3933696.1"/>
    </source>
</evidence>
<keyword evidence="1" id="KW-0812">Transmembrane</keyword>
<dbReference type="RefSeq" id="WP_176886539.1">
    <property type="nucleotide sequence ID" value="NZ_CP192460.1"/>
</dbReference>
<keyword evidence="1" id="KW-1133">Transmembrane helix</keyword>